<keyword evidence="3" id="KW-1185">Reference proteome</keyword>
<name>A0A409XKT9_PSICY</name>
<reference evidence="2 3" key="1">
    <citation type="journal article" date="2018" name="Evol. Lett.">
        <title>Horizontal gene cluster transfer increased hallucinogenic mushroom diversity.</title>
        <authorList>
            <person name="Reynolds H.T."/>
            <person name="Vijayakumar V."/>
            <person name="Gluck-Thaler E."/>
            <person name="Korotkin H.B."/>
            <person name="Matheny P.B."/>
            <person name="Slot J.C."/>
        </authorList>
    </citation>
    <scope>NUCLEOTIDE SEQUENCE [LARGE SCALE GENOMIC DNA]</scope>
    <source>
        <strain evidence="2 3">2631</strain>
    </source>
</reference>
<evidence type="ECO:0008006" key="4">
    <source>
        <dbReference type="Google" id="ProtNLM"/>
    </source>
</evidence>
<gene>
    <name evidence="2" type="ORF">CVT25_004149</name>
</gene>
<protein>
    <recommendedName>
        <fullName evidence="4">Hydrophobin</fullName>
    </recommendedName>
</protein>
<evidence type="ECO:0000256" key="1">
    <source>
        <dbReference type="SAM" id="SignalP"/>
    </source>
</evidence>
<sequence>MSTAFTALVLLLIVAAASRRAAKQSPLVIPIPHLRKEKHPISSCEEAGGSLSCCVNVDSVNDLSSSLRSKVASLIQGIFSPKTV</sequence>
<dbReference type="Proteomes" id="UP000283269">
    <property type="component" value="Unassembled WGS sequence"/>
</dbReference>
<dbReference type="InParanoid" id="A0A409XKT9"/>
<dbReference type="AlphaFoldDB" id="A0A409XKT9"/>
<organism evidence="2 3">
    <name type="scientific">Psilocybe cyanescens</name>
    <dbReference type="NCBI Taxonomy" id="93625"/>
    <lineage>
        <taxon>Eukaryota</taxon>
        <taxon>Fungi</taxon>
        <taxon>Dikarya</taxon>
        <taxon>Basidiomycota</taxon>
        <taxon>Agaricomycotina</taxon>
        <taxon>Agaricomycetes</taxon>
        <taxon>Agaricomycetidae</taxon>
        <taxon>Agaricales</taxon>
        <taxon>Agaricineae</taxon>
        <taxon>Strophariaceae</taxon>
        <taxon>Psilocybe</taxon>
    </lineage>
</organism>
<dbReference type="EMBL" id="NHYD01001360">
    <property type="protein sequence ID" value="PPQ91382.1"/>
    <property type="molecule type" value="Genomic_DNA"/>
</dbReference>
<evidence type="ECO:0000313" key="3">
    <source>
        <dbReference type="Proteomes" id="UP000283269"/>
    </source>
</evidence>
<feature type="chain" id="PRO_5019093218" description="Hydrophobin" evidence="1">
    <location>
        <begin position="23"/>
        <end position="84"/>
    </location>
</feature>
<proteinExistence type="predicted"/>
<evidence type="ECO:0000313" key="2">
    <source>
        <dbReference type="EMBL" id="PPQ91382.1"/>
    </source>
</evidence>
<keyword evidence="1" id="KW-0732">Signal</keyword>
<comment type="caution">
    <text evidence="2">The sequence shown here is derived from an EMBL/GenBank/DDBJ whole genome shotgun (WGS) entry which is preliminary data.</text>
</comment>
<feature type="signal peptide" evidence="1">
    <location>
        <begin position="1"/>
        <end position="22"/>
    </location>
</feature>
<accession>A0A409XKT9</accession>